<dbReference type="GO" id="GO:0050661">
    <property type="term" value="F:NADP binding"/>
    <property type="evidence" value="ECO:0007669"/>
    <property type="project" value="InterPro"/>
</dbReference>
<evidence type="ECO:0000256" key="1">
    <source>
        <dbReference type="ARBA" id="ARBA00010139"/>
    </source>
</evidence>
<dbReference type="GO" id="GO:0050660">
    <property type="term" value="F:flavin adenine dinucleotide binding"/>
    <property type="evidence" value="ECO:0007669"/>
    <property type="project" value="InterPro"/>
</dbReference>
<comment type="caution">
    <text evidence="5">The sequence shown here is derived from an EMBL/GenBank/DDBJ whole genome shotgun (WGS) entry which is preliminary data.</text>
</comment>
<sequence length="567" mass="63316">MGSLNTSMENGTNATTTAAGELSVNGSRLTGELAGTAFLQRRLKVIMLGAGISGIQFAHDVDTRMENVELDIYEKNPELGGTWYENRYPGCACDVPAHTYHFSWAPNTRWSKFYAPAPEILQYLNDVVDNHGLRKYMKFNHRAVSAHWQEESSTWRVELETTDSSGKAVTIVRECDVLVKGLGSLNNWKYPNIEGLSKFKGKLMHTANWDATVDLTGKRIAVIGNGASAVQCVAALQPVVKKLFNYMRTASWMLPHLFSDGAVQKHYSSEHWDRFEKDPDYYYEYRRGLEKLLAGGFEALWSGSRAQAELERITLAHMEQHIRDPRLLEAMIPKFEIGCRRFAPGDHYLHAIQQENAIVISDAIVSMTESGIVDSTGTITELDVVICATGFNTSFEPRVSTVGRNGYSLSENWGKDKPTESYLGALVARFPNLFVFNPPIAPVIGSAFPGIEAASNYILQVLGRLQVDNLKSIAVKESAQQQFNIWAQQQLQHMAFSGSCKSWYKNSKGKVFAPWPGTISHYAQATSTVRWEDFDLGWADPENKYASFGNGILKEGVASESPPWLRR</sequence>
<protein>
    <submittedName>
        <fullName evidence="5">Flavoprotein</fullName>
    </submittedName>
</protein>
<dbReference type="PANTHER" id="PTHR42877:SF7">
    <property type="entry name" value="FLAVIN-BINDING MONOOXYGENASE-RELATED"/>
    <property type="match status" value="1"/>
</dbReference>
<keyword evidence="3" id="KW-0274">FAD</keyword>
<proteinExistence type="inferred from homology"/>
<dbReference type="AlphaFoldDB" id="A0A0N0V4T8"/>
<reference evidence="5 6" key="1">
    <citation type="submission" date="2015-04" db="EMBL/GenBank/DDBJ databases">
        <title>The draft genome sequence of Fusarium langsethiae, a T-2/HT-2 mycotoxin producer.</title>
        <authorList>
            <person name="Lysoe E."/>
            <person name="Divon H.H."/>
            <person name="Terzi V."/>
            <person name="Orru L."/>
            <person name="Lamontanara A."/>
            <person name="Kolseth A.-K."/>
            <person name="Frandsen R.J."/>
            <person name="Nielsen K."/>
            <person name="Thrane U."/>
        </authorList>
    </citation>
    <scope>NUCLEOTIDE SEQUENCE [LARGE SCALE GENOMIC DNA]</scope>
    <source>
        <strain evidence="5 6">Fl201059</strain>
    </source>
</reference>
<name>A0A0N0V4T8_FUSLA</name>
<comment type="similarity">
    <text evidence="1">Belongs to the FAD-binding monooxygenase family.</text>
</comment>
<dbReference type="Proteomes" id="UP000037904">
    <property type="component" value="Unassembled WGS sequence"/>
</dbReference>
<evidence type="ECO:0000256" key="4">
    <source>
        <dbReference type="ARBA" id="ARBA00023002"/>
    </source>
</evidence>
<organism evidence="5 6">
    <name type="scientific">Fusarium langsethiae</name>
    <dbReference type="NCBI Taxonomy" id="179993"/>
    <lineage>
        <taxon>Eukaryota</taxon>
        <taxon>Fungi</taxon>
        <taxon>Dikarya</taxon>
        <taxon>Ascomycota</taxon>
        <taxon>Pezizomycotina</taxon>
        <taxon>Sordariomycetes</taxon>
        <taxon>Hypocreomycetidae</taxon>
        <taxon>Hypocreales</taxon>
        <taxon>Nectriaceae</taxon>
        <taxon>Fusarium</taxon>
    </lineage>
</organism>
<dbReference type="Pfam" id="PF00743">
    <property type="entry name" value="FMO-like"/>
    <property type="match status" value="1"/>
</dbReference>
<evidence type="ECO:0000256" key="3">
    <source>
        <dbReference type="ARBA" id="ARBA00022827"/>
    </source>
</evidence>
<keyword evidence="4" id="KW-0560">Oxidoreductase</keyword>
<dbReference type="SUPFAM" id="SSF51905">
    <property type="entry name" value="FAD/NAD(P)-binding domain"/>
    <property type="match status" value="2"/>
</dbReference>
<dbReference type="PANTHER" id="PTHR42877">
    <property type="entry name" value="L-ORNITHINE N(5)-MONOOXYGENASE-RELATED"/>
    <property type="match status" value="1"/>
</dbReference>
<dbReference type="InterPro" id="IPR051209">
    <property type="entry name" value="FAD-bind_Monooxygenase_sf"/>
</dbReference>
<dbReference type="InterPro" id="IPR020946">
    <property type="entry name" value="Flavin_mOase-like"/>
</dbReference>
<evidence type="ECO:0000313" key="5">
    <source>
        <dbReference type="EMBL" id="KPA36054.1"/>
    </source>
</evidence>
<dbReference type="InterPro" id="IPR036188">
    <property type="entry name" value="FAD/NAD-bd_sf"/>
</dbReference>
<dbReference type="GO" id="GO:0004499">
    <property type="term" value="F:N,N-dimethylaniline monooxygenase activity"/>
    <property type="evidence" value="ECO:0007669"/>
    <property type="project" value="InterPro"/>
</dbReference>
<dbReference type="EMBL" id="JXCE01000772">
    <property type="protein sequence ID" value="KPA36054.1"/>
    <property type="molecule type" value="Genomic_DNA"/>
</dbReference>
<keyword evidence="6" id="KW-1185">Reference proteome</keyword>
<evidence type="ECO:0000313" key="6">
    <source>
        <dbReference type="Proteomes" id="UP000037904"/>
    </source>
</evidence>
<keyword evidence="2" id="KW-0285">Flavoprotein</keyword>
<dbReference type="Gene3D" id="3.50.50.60">
    <property type="entry name" value="FAD/NAD(P)-binding domain"/>
    <property type="match status" value="2"/>
</dbReference>
<gene>
    <name evidence="5" type="ORF">FLAG1_11202</name>
</gene>
<evidence type="ECO:0000256" key="2">
    <source>
        <dbReference type="ARBA" id="ARBA00022630"/>
    </source>
</evidence>
<accession>A0A0N0V4T8</accession>